<dbReference type="CDD" id="cd07814">
    <property type="entry name" value="SRPBCC_CalC_Aha1-like"/>
    <property type="match status" value="1"/>
</dbReference>
<accession>A0A1M4ZEM3</accession>
<evidence type="ECO:0000313" key="3">
    <source>
        <dbReference type="EMBL" id="SHF16509.1"/>
    </source>
</evidence>
<sequence length="147" mass="16864">MKAEPLVLERTLNAPVSRVWDALTNNSKMKKWYFDIADFKPEIGFEFQFYGSKDDTRYLHLCKITELIPKKKLTYTWKYENLPGESAVSFELFNEAGKTRLKLTHTGLESFVTDNLDFAPSSFNAGWTHIIGTSLKNFVEEGQGISI</sequence>
<dbReference type="AlphaFoldDB" id="A0A1M4ZEM3"/>
<protein>
    <submittedName>
        <fullName evidence="3">Uncharacterized conserved protein YndB, AHSA1/START domain</fullName>
    </submittedName>
</protein>
<dbReference type="Gene3D" id="3.30.530.20">
    <property type="match status" value="1"/>
</dbReference>
<dbReference type="OrthoDB" id="2355173at2"/>
<evidence type="ECO:0000313" key="4">
    <source>
        <dbReference type="Proteomes" id="UP000184287"/>
    </source>
</evidence>
<evidence type="ECO:0000256" key="1">
    <source>
        <dbReference type="ARBA" id="ARBA00006817"/>
    </source>
</evidence>
<dbReference type="STRING" id="288992.SAMN04488522_102300"/>
<dbReference type="RefSeq" id="WP_073230108.1">
    <property type="nucleotide sequence ID" value="NZ_FQUQ01000002.1"/>
</dbReference>
<dbReference type="InterPro" id="IPR013538">
    <property type="entry name" value="ASHA1/2-like_C"/>
</dbReference>
<dbReference type="Proteomes" id="UP000184287">
    <property type="component" value="Unassembled WGS sequence"/>
</dbReference>
<dbReference type="InterPro" id="IPR023393">
    <property type="entry name" value="START-like_dom_sf"/>
</dbReference>
<keyword evidence="4" id="KW-1185">Reference proteome</keyword>
<dbReference type="SUPFAM" id="SSF55961">
    <property type="entry name" value="Bet v1-like"/>
    <property type="match status" value="1"/>
</dbReference>
<dbReference type="EMBL" id="FQUQ01000002">
    <property type="protein sequence ID" value="SHF16509.1"/>
    <property type="molecule type" value="Genomic_DNA"/>
</dbReference>
<name>A0A1M4ZEM3_9SPHI</name>
<gene>
    <name evidence="3" type="ORF">SAMN04488522_102300</name>
</gene>
<comment type="similarity">
    <text evidence="1">Belongs to the AHA1 family.</text>
</comment>
<feature type="domain" description="Activator of Hsp90 ATPase homologue 1/2-like C-terminal" evidence="2">
    <location>
        <begin position="13"/>
        <end position="140"/>
    </location>
</feature>
<proteinExistence type="inferred from homology"/>
<dbReference type="Pfam" id="PF08327">
    <property type="entry name" value="AHSA1"/>
    <property type="match status" value="1"/>
</dbReference>
<organism evidence="3 4">
    <name type="scientific">Pedobacter caeni</name>
    <dbReference type="NCBI Taxonomy" id="288992"/>
    <lineage>
        <taxon>Bacteria</taxon>
        <taxon>Pseudomonadati</taxon>
        <taxon>Bacteroidota</taxon>
        <taxon>Sphingobacteriia</taxon>
        <taxon>Sphingobacteriales</taxon>
        <taxon>Sphingobacteriaceae</taxon>
        <taxon>Pedobacter</taxon>
    </lineage>
</organism>
<reference evidence="4" key="1">
    <citation type="submission" date="2016-11" db="EMBL/GenBank/DDBJ databases">
        <authorList>
            <person name="Varghese N."/>
            <person name="Submissions S."/>
        </authorList>
    </citation>
    <scope>NUCLEOTIDE SEQUENCE [LARGE SCALE GENOMIC DNA]</scope>
    <source>
        <strain evidence="4">DSM 16990</strain>
    </source>
</reference>
<evidence type="ECO:0000259" key="2">
    <source>
        <dbReference type="Pfam" id="PF08327"/>
    </source>
</evidence>